<dbReference type="InterPro" id="IPR014284">
    <property type="entry name" value="RNA_pol_sigma-70_dom"/>
</dbReference>
<evidence type="ECO:0000256" key="2">
    <source>
        <dbReference type="ARBA" id="ARBA00023015"/>
    </source>
</evidence>
<evidence type="ECO:0000256" key="1">
    <source>
        <dbReference type="ARBA" id="ARBA00010641"/>
    </source>
</evidence>
<dbReference type="Gene3D" id="1.10.10.10">
    <property type="entry name" value="Winged helix-like DNA-binding domain superfamily/Winged helix DNA-binding domain"/>
    <property type="match status" value="1"/>
</dbReference>
<dbReference type="PANTHER" id="PTHR43133">
    <property type="entry name" value="RNA POLYMERASE ECF-TYPE SIGMA FACTO"/>
    <property type="match status" value="1"/>
</dbReference>
<dbReference type="Proteomes" id="UP001198893">
    <property type="component" value="Unassembled WGS sequence"/>
</dbReference>
<proteinExistence type="inferred from homology"/>
<evidence type="ECO:0000313" key="8">
    <source>
        <dbReference type="EMBL" id="MCC2243046.1"/>
    </source>
</evidence>
<comment type="similarity">
    <text evidence="1">Belongs to the sigma-70 factor family. ECF subfamily.</text>
</comment>
<sequence length="169" mass="19587">MEQELQLVCRAQSGDTGAFAQLYEGVYQDLYRFALYVLKHPQDAQDVVSDTVTDAFAQIGELRKTEAFRAWIFRILSNKCKRKLKEYATRPEELTPELLEHLGKSGMDEHAAVRSLFFELPSEERMIIAMHLFCGYSSKEIGKLLDLNENTVRSKESRGIKKMVEKYWK</sequence>
<organism evidence="8 9">
    <name type="scientific">Roseburia amylophila</name>
    <dbReference type="NCBI Taxonomy" id="2981794"/>
    <lineage>
        <taxon>Bacteria</taxon>
        <taxon>Bacillati</taxon>
        <taxon>Bacillota</taxon>
        <taxon>Clostridia</taxon>
        <taxon>Lachnospirales</taxon>
        <taxon>Lachnospiraceae</taxon>
        <taxon>Roseburia</taxon>
    </lineage>
</organism>
<comment type="caution">
    <text evidence="8">The sequence shown here is derived from an EMBL/GenBank/DDBJ whole genome shotgun (WGS) entry which is preliminary data.</text>
</comment>
<dbReference type="InterPro" id="IPR039425">
    <property type="entry name" value="RNA_pol_sigma-70-like"/>
</dbReference>
<dbReference type="AlphaFoldDB" id="A0AAW4WIA2"/>
<keyword evidence="4" id="KW-0238">DNA-binding</keyword>
<dbReference type="InterPro" id="IPR007627">
    <property type="entry name" value="RNA_pol_sigma70_r2"/>
</dbReference>
<name>A0AAW4WIA2_9FIRM</name>
<evidence type="ECO:0000256" key="5">
    <source>
        <dbReference type="ARBA" id="ARBA00023163"/>
    </source>
</evidence>
<reference evidence="8" key="1">
    <citation type="submission" date="2021-10" db="EMBL/GenBank/DDBJ databases">
        <title>Anaerobic single-cell dispensing facilitates the cultivation of human gut bacteria.</title>
        <authorList>
            <person name="Afrizal A."/>
        </authorList>
    </citation>
    <scope>NUCLEOTIDE SEQUENCE</scope>
    <source>
        <strain evidence="8">CLA-AA-H204</strain>
    </source>
</reference>
<evidence type="ECO:0000313" key="9">
    <source>
        <dbReference type="Proteomes" id="UP001198893"/>
    </source>
</evidence>
<protein>
    <submittedName>
        <fullName evidence="8">RNA polymerase sigma factor</fullName>
    </submittedName>
</protein>
<dbReference type="InterPro" id="IPR013324">
    <property type="entry name" value="RNA_pol_sigma_r3/r4-like"/>
</dbReference>
<dbReference type="Pfam" id="PF08281">
    <property type="entry name" value="Sigma70_r4_2"/>
    <property type="match status" value="1"/>
</dbReference>
<dbReference type="SUPFAM" id="SSF88946">
    <property type="entry name" value="Sigma2 domain of RNA polymerase sigma factors"/>
    <property type="match status" value="1"/>
</dbReference>
<dbReference type="GO" id="GO:0006352">
    <property type="term" value="P:DNA-templated transcription initiation"/>
    <property type="evidence" value="ECO:0007669"/>
    <property type="project" value="InterPro"/>
</dbReference>
<dbReference type="InterPro" id="IPR013325">
    <property type="entry name" value="RNA_pol_sigma_r2"/>
</dbReference>
<evidence type="ECO:0000259" key="6">
    <source>
        <dbReference type="Pfam" id="PF04542"/>
    </source>
</evidence>
<dbReference type="NCBIfam" id="TIGR02937">
    <property type="entry name" value="sigma70-ECF"/>
    <property type="match status" value="1"/>
</dbReference>
<dbReference type="GO" id="GO:0016987">
    <property type="term" value="F:sigma factor activity"/>
    <property type="evidence" value="ECO:0007669"/>
    <property type="project" value="UniProtKB-KW"/>
</dbReference>
<evidence type="ECO:0000256" key="4">
    <source>
        <dbReference type="ARBA" id="ARBA00023125"/>
    </source>
</evidence>
<dbReference type="Gene3D" id="1.10.1740.10">
    <property type="match status" value="1"/>
</dbReference>
<feature type="domain" description="RNA polymerase sigma-70 region 2" evidence="6">
    <location>
        <begin position="22"/>
        <end position="86"/>
    </location>
</feature>
<dbReference type="GO" id="GO:0003677">
    <property type="term" value="F:DNA binding"/>
    <property type="evidence" value="ECO:0007669"/>
    <property type="project" value="UniProtKB-KW"/>
</dbReference>
<accession>A0AAW4WIA2</accession>
<dbReference type="InterPro" id="IPR036388">
    <property type="entry name" value="WH-like_DNA-bd_sf"/>
</dbReference>
<dbReference type="SUPFAM" id="SSF88659">
    <property type="entry name" value="Sigma3 and sigma4 domains of RNA polymerase sigma factors"/>
    <property type="match status" value="1"/>
</dbReference>
<keyword evidence="3" id="KW-0731">Sigma factor</keyword>
<dbReference type="CDD" id="cd06171">
    <property type="entry name" value="Sigma70_r4"/>
    <property type="match status" value="1"/>
</dbReference>
<keyword evidence="5" id="KW-0804">Transcription</keyword>
<dbReference type="PANTHER" id="PTHR43133:SF8">
    <property type="entry name" value="RNA POLYMERASE SIGMA FACTOR HI_1459-RELATED"/>
    <property type="match status" value="1"/>
</dbReference>
<dbReference type="InterPro" id="IPR013249">
    <property type="entry name" value="RNA_pol_sigma70_r4_t2"/>
</dbReference>
<evidence type="ECO:0000256" key="3">
    <source>
        <dbReference type="ARBA" id="ARBA00023082"/>
    </source>
</evidence>
<dbReference type="EMBL" id="JAJEQW010000015">
    <property type="protein sequence ID" value="MCC2243046.1"/>
    <property type="molecule type" value="Genomic_DNA"/>
</dbReference>
<feature type="domain" description="RNA polymerase sigma factor 70 region 4 type 2" evidence="7">
    <location>
        <begin position="119"/>
        <end position="163"/>
    </location>
</feature>
<dbReference type="Pfam" id="PF04542">
    <property type="entry name" value="Sigma70_r2"/>
    <property type="match status" value="1"/>
</dbReference>
<dbReference type="RefSeq" id="WP_117698066.1">
    <property type="nucleotide sequence ID" value="NZ_JAJEQW010000015.1"/>
</dbReference>
<gene>
    <name evidence="8" type="ORF">LKD47_12215</name>
</gene>
<keyword evidence="2" id="KW-0805">Transcription regulation</keyword>
<evidence type="ECO:0000259" key="7">
    <source>
        <dbReference type="Pfam" id="PF08281"/>
    </source>
</evidence>